<accession>I4FPX1</accession>
<dbReference type="SUPFAM" id="SSF47240">
    <property type="entry name" value="Ferritin-like"/>
    <property type="match status" value="1"/>
</dbReference>
<dbReference type="GO" id="GO:0016491">
    <property type="term" value="F:oxidoreductase activity"/>
    <property type="evidence" value="ECO:0007669"/>
    <property type="project" value="InterPro"/>
</dbReference>
<protein>
    <recommendedName>
        <fullName evidence="3">Ferritin-like domain-containing protein</fullName>
    </recommendedName>
</protein>
<dbReference type="Gene3D" id="1.10.620.20">
    <property type="entry name" value="Ribonucleotide Reductase, subunit A"/>
    <property type="match status" value="1"/>
</dbReference>
<organism evidence="1 2">
    <name type="scientific">Microcystis aeruginosa PCC 9717</name>
    <dbReference type="NCBI Taxonomy" id="1160286"/>
    <lineage>
        <taxon>Bacteria</taxon>
        <taxon>Bacillati</taxon>
        <taxon>Cyanobacteriota</taxon>
        <taxon>Cyanophyceae</taxon>
        <taxon>Oscillatoriophycideae</taxon>
        <taxon>Chroococcales</taxon>
        <taxon>Microcystaceae</taxon>
        <taxon>Microcystis</taxon>
    </lineage>
</organism>
<proteinExistence type="predicted"/>
<evidence type="ECO:0008006" key="3">
    <source>
        <dbReference type="Google" id="ProtNLM"/>
    </source>
</evidence>
<sequence length="273" mass="32944">MKLKDCKKAKAMKLKLQQKTWRVDDCIPLHYQLNPQLLNQIDPNLQHHFCLLLSRDVYSEGDSLPLWNYLLTRKAEFSDDFWQMMIQWFEDEQKHYEALRRVYRLISGISFREMDLVFAERNHEIEPIKALLTDEFTILVSLLFDELGSTISYRRDLWEYYRHYGPVVRQVGKYLVQDEGSHFQNAVKLLKFSHRNRLWEIPDLLKQLVQLEKQLGRYCKTFFLDHAQEQLRFPTNFNAVISQIILAQFGLAKYPEQIQNLWQWKLARWDFVP</sequence>
<dbReference type="Proteomes" id="UP000003172">
    <property type="component" value="Unassembled WGS sequence"/>
</dbReference>
<dbReference type="RefSeq" id="WP_002760307.1">
    <property type="nucleotide sequence ID" value="NZ_HE972713.1"/>
</dbReference>
<dbReference type="AlphaFoldDB" id="I4FPX1"/>
<dbReference type="HOGENOM" id="CLU_088855_0_0_3"/>
<comment type="caution">
    <text evidence="1">The sequence shown here is derived from an EMBL/GenBank/DDBJ whole genome shotgun (WGS) entry which is preliminary data.</text>
</comment>
<evidence type="ECO:0000313" key="2">
    <source>
        <dbReference type="Proteomes" id="UP000003172"/>
    </source>
</evidence>
<dbReference type="InterPro" id="IPR009078">
    <property type="entry name" value="Ferritin-like_SF"/>
</dbReference>
<evidence type="ECO:0000313" key="1">
    <source>
        <dbReference type="EMBL" id="CCH97696.1"/>
    </source>
</evidence>
<dbReference type="InterPro" id="IPR012348">
    <property type="entry name" value="RNR-like"/>
</dbReference>
<dbReference type="EMBL" id="CAII01000296">
    <property type="protein sequence ID" value="CCH97696.1"/>
    <property type="molecule type" value="Genomic_DNA"/>
</dbReference>
<gene>
    <name evidence="1" type="ORF">MICAB_3650002</name>
</gene>
<reference evidence="1 2" key="1">
    <citation type="submission" date="2012-04" db="EMBL/GenBank/DDBJ databases">
        <authorList>
            <person name="Genoscope - CEA"/>
        </authorList>
    </citation>
    <scope>NUCLEOTIDE SEQUENCE [LARGE SCALE GENOMIC DNA]</scope>
    <source>
        <strain evidence="1 2">9717</strain>
    </source>
</reference>
<name>I4FPX1_MICAE</name>